<dbReference type="CDD" id="cd07969">
    <property type="entry name" value="OBF_DNA_ligase_I"/>
    <property type="match status" value="1"/>
</dbReference>
<evidence type="ECO:0000256" key="15">
    <source>
        <dbReference type="ARBA" id="ARBA00041131"/>
    </source>
</evidence>
<comment type="subcellular location">
    <subcellularLocation>
        <location evidence="1">Nucleus</location>
    </subcellularLocation>
</comment>
<dbReference type="PROSITE" id="PS50160">
    <property type="entry name" value="DNA_LIGASE_A3"/>
    <property type="match status" value="1"/>
</dbReference>
<gene>
    <name evidence="20" type="ORF">MTR67_049204</name>
</gene>
<dbReference type="Gene3D" id="3.30.470.30">
    <property type="entry name" value="DNA ligase/mRNA capping enzyme"/>
    <property type="match status" value="1"/>
</dbReference>
<feature type="domain" description="ATP-dependent DNA ligase family profile" evidence="19">
    <location>
        <begin position="511"/>
        <end position="647"/>
    </location>
</feature>
<dbReference type="GO" id="GO:0071897">
    <property type="term" value="P:DNA biosynthetic process"/>
    <property type="evidence" value="ECO:0007669"/>
    <property type="project" value="InterPro"/>
</dbReference>
<dbReference type="EMBL" id="CP133622">
    <property type="protein sequence ID" value="WMV55819.1"/>
    <property type="molecule type" value="Genomic_DNA"/>
</dbReference>
<proteinExistence type="inferred from homology"/>
<dbReference type="InterPro" id="IPR012340">
    <property type="entry name" value="NA-bd_OB-fold"/>
</dbReference>
<evidence type="ECO:0000256" key="2">
    <source>
        <dbReference type="ARBA" id="ARBA00007572"/>
    </source>
</evidence>
<dbReference type="PANTHER" id="PTHR45674">
    <property type="entry name" value="DNA LIGASE 1/3 FAMILY MEMBER"/>
    <property type="match status" value="1"/>
</dbReference>
<evidence type="ECO:0000256" key="12">
    <source>
        <dbReference type="ARBA" id="ARBA00023242"/>
    </source>
</evidence>
<evidence type="ECO:0000256" key="4">
    <source>
        <dbReference type="ARBA" id="ARBA00022598"/>
    </source>
</evidence>
<dbReference type="InterPro" id="IPR016059">
    <property type="entry name" value="DNA_ligase_ATP-dep_CS"/>
</dbReference>
<evidence type="ECO:0000256" key="9">
    <source>
        <dbReference type="ARBA" id="ARBA00022840"/>
    </source>
</evidence>
<dbReference type="NCBIfam" id="TIGR00574">
    <property type="entry name" value="dnl1"/>
    <property type="match status" value="1"/>
</dbReference>
<evidence type="ECO:0000256" key="5">
    <source>
        <dbReference type="ARBA" id="ARBA00022618"/>
    </source>
</evidence>
<dbReference type="EC" id="6.5.1.1" evidence="3"/>
<dbReference type="GO" id="GO:0005739">
    <property type="term" value="C:mitochondrion"/>
    <property type="evidence" value="ECO:0007669"/>
    <property type="project" value="TreeGrafter"/>
</dbReference>
<keyword evidence="5" id="KW-0132">Cell division</keyword>
<evidence type="ECO:0000256" key="18">
    <source>
        <dbReference type="SAM" id="MobiDB-lite"/>
    </source>
</evidence>
<name>A0AAF1A0T9_SOLVR</name>
<dbReference type="GO" id="GO:0005634">
    <property type="term" value="C:nucleus"/>
    <property type="evidence" value="ECO:0007669"/>
    <property type="project" value="UniProtKB-SubCell"/>
</dbReference>
<dbReference type="GO" id="GO:0006281">
    <property type="term" value="P:DNA repair"/>
    <property type="evidence" value="ECO:0007669"/>
    <property type="project" value="UniProtKB-KW"/>
</dbReference>
<dbReference type="SUPFAM" id="SSF117018">
    <property type="entry name" value="ATP-dependent DNA ligase DNA-binding domain"/>
    <property type="match status" value="1"/>
</dbReference>
<keyword evidence="9" id="KW-0067">ATP-binding</keyword>
<keyword evidence="8" id="KW-0227">DNA damage</keyword>
<evidence type="ECO:0000256" key="16">
    <source>
        <dbReference type="ARBA" id="ARBA00041666"/>
    </source>
</evidence>
<dbReference type="InterPro" id="IPR000977">
    <property type="entry name" value="DNA_ligase_ATP-dep"/>
</dbReference>
<evidence type="ECO:0000313" key="20">
    <source>
        <dbReference type="EMBL" id="WMV55819.1"/>
    </source>
</evidence>
<keyword evidence="10" id="KW-0233">DNA recombination</keyword>
<dbReference type="InterPro" id="IPR050191">
    <property type="entry name" value="ATP-dep_DNA_ligase"/>
</dbReference>
<dbReference type="GO" id="GO:0003910">
    <property type="term" value="F:DNA ligase (ATP) activity"/>
    <property type="evidence" value="ECO:0007669"/>
    <property type="project" value="UniProtKB-EC"/>
</dbReference>
<evidence type="ECO:0000256" key="14">
    <source>
        <dbReference type="ARBA" id="ARBA00034003"/>
    </source>
</evidence>
<dbReference type="GO" id="GO:0005524">
    <property type="term" value="F:ATP binding"/>
    <property type="evidence" value="ECO:0007669"/>
    <property type="project" value="UniProtKB-KW"/>
</dbReference>
<evidence type="ECO:0000256" key="10">
    <source>
        <dbReference type="ARBA" id="ARBA00023172"/>
    </source>
</evidence>
<keyword evidence="6" id="KW-0235">DNA replication</keyword>
<dbReference type="AlphaFoldDB" id="A0AAF1A0T9"/>
<dbReference type="GO" id="GO:0051301">
    <property type="term" value="P:cell division"/>
    <property type="evidence" value="ECO:0007669"/>
    <property type="project" value="UniProtKB-KW"/>
</dbReference>
<evidence type="ECO:0000256" key="8">
    <source>
        <dbReference type="ARBA" id="ARBA00022763"/>
    </source>
</evidence>
<dbReference type="GO" id="GO:0003677">
    <property type="term" value="F:DNA binding"/>
    <property type="evidence" value="ECO:0007669"/>
    <property type="project" value="InterPro"/>
</dbReference>
<keyword evidence="12" id="KW-0539">Nucleus</keyword>
<evidence type="ECO:0000256" key="1">
    <source>
        <dbReference type="ARBA" id="ARBA00004123"/>
    </source>
</evidence>
<feature type="compositionally biased region" description="Basic residues" evidence="18">
    <location>
        <begin position="73"/>
        <end position="85"/>
    </location>
</feature>
<reference evidence="20" key="1">
    <citation type="submission" date="2023-08" db="EMBL/GenBank/DDBJ databases">
        <title>A de novo genome assembly of Solanum verrucosum Schlechtendal, a Mexican diploid species geographically isolated from the other diploid A-genome species in potato relatives.</title>
        <authorList>
            <person name="Hosaka K."/>
        </authorList>
    </citation>
    <scope>NUCLEOTIDE SEQUENCE</scope>
    <source>
        <tissue evidence="20">Young leaves</tissue>
    </source>
</reference>
<evidence type="ECO:0000256" key="13">
    <source>
        <dbReference type="ARBA" id="ARBA00023306"/>
    </source>
</evidence>
<dbReference type="InterPro" id="IPR012310">
    <property type="entry name" value="DNA_ligase_ATP-dep_cent"/>
</dbReference>
<evidence type="ECO:0000256" key="7">
    <source>
        <dbReference type="ARBA" id="ARBA00022741"/>
    </source>
</evidence>
<evidence type="ECO:0000259" key="19">
    <source>
        <dbReference type="PROSITE" id="PS50160"/>
    </source>
</evidence>
<evidence type="ECO:0000256" key="17">
    <source>
        <dbReference type="RuleBase" id="RU004196"/>
    </source>
</evidence>
<keyword evidence="13" id="KW-0131">Cell cycle</keyword>
<dbReference type="InterPro" id="IPR012308">
    <property type="entry name" value="DNA_ligase_ATP-dep_N"/>
</dbReference>
<organism evidence="20 21">
    <name type="scientific">Solanum verrucosum</name>
    <dbReference type="NCBI Taxonomy" id="315347"/>
    <lineage>
        <taxon>Eukaryota</taxon>
        <taxon>Viridiplantae</taxon>
        <taxon>Streptophyta</taxon>
        <taxon>Embryophyta</taxon>
        <taxon>Tracheophyta</taxon>
        <taxon>Spermatophyta</taxon>
        <taxon>Magnoliopsida</taxon>
        <taxon>eudicotyledons</taxon>
        <taxon>Gunneridae</taxon>
        <taxon>Pentapetalae</taxon>
        <taxon>asterids</taxon>
        <taxon>lamiids</taxon>
        <taxon>Solanales</taxon>
        <taxon>Solanaceae</taxon>
        <taxon>Solanoideae</taxon>
        <taxon>Solaneae</taxon>
        <taxon>Solanum</taxon>
    </lineage>
</organism>
<feature type="region of interest" description="Disordered" evidence="18">
    <location>
        <begin position="72"/>
        <end position="101"/>
    </location>
</feature>
<dbReference type="FunFam" id="2.40.50.140:FF:000062">
    <property type="entry name" value="DNA ligase"/>
    <property type="match status" value="1"/>
</dbReference>
<dbReference type="SUPFAM" id="SSF56091">
    <property type="entry name" value="DNA ligase/mRNA capping enzyme, catalytic domain"/>
    <property type="match status" value="1"/>
</dbReference>
<keyword evidence="4" id="KW-0436">Ligase</keyword>
<evidence type="ECO:0000256" key="6">
    <source>
        <dbReference type="ARBA" id="ARBA00022705"/>
    </source>
</evidence>
<evidence type="ECO:0000256" key="11">
    <source>
        <dbReference type="ARBA" id="ARBA00023204"/>
    </source>
</evidence>
<comment type="similarity">
    <text evidence="2 17">Belongs to the ATP-dependent DNA ligase family.</text>
</comment>
<dbReference type="PANTHER" id="PTHR45674:SF4">
    <property type="entry name" value="DNA LIGASE 1"/>
    <property type="match status" value="1"/>
</dbReference>
<dbReference type="FunFam" id="3.30.470.30:FF:000002">
    <property type="entry name" value="DNA ligase"/>
    <property type="match status" value="1"/>
</dbReference>
<accession>A0AAF1A0T9</accession>
<dbReference type="PROSITE" id="PS00333">
    <property type="entry name" value="DNA_LIGASE_A2"/>
    <property type="match status" value="1"/>
</dbReference>
<evidence type="ECO:0000313" key="21">
    <source>
        <dbReference type="Proteomes" id="UP001234989"/>
    </source>
</evidence>
<dbReference type="SUPFAM" id="SSF50249">
    <property type="entry name" value="Nucleic acid-binding proteins"/>
    <property type="match status" value="1"/>
</dbReference>
<dbReference type="Pfam" id="PF01068">
    <property type="entry name" value="DNA_ligase_A_M"/>
    <property type="match status" value="1"/>
</dbReference>
<dbReference type="Gene3D" id="1.10.3260.10">
    <property type="entry name" value="DNA ligase, ATP-dependent, N-terminal domain"/>
    <property type="match status" value="1"/>
</dbReference>
<evidence type="ECO:0000256" key="3">
    <source>
        <dbReference type="ARBA" id="ARBA00012727"/>
    </source>
</evidence>
<feature type="compositionally biased region" description="Polar residues" evidence="18">
    <location>
        <begin position="89"/>
        <end position="101"/>
    </location>
</feature>
<dbReference type="InterPro" id="IPR036599">
    <property type="entry name" value="DNA_ligase_N_sf"/>
</dbReference>
<dbReference type="Pfam" id="PF04679">
    <property type="entry name" value="DNA_ligase_A_C"/>
    <property type="match status" value="1"/>
</dbReference>
<dbReference type="GO" id="GO:0006310">
    <property type="term" value="P:DNA recombination"/>
    <property type="evidence" value="ECO:0007669"/>
    <property type="project" value="UniProtKB-KW"/>
</dbReference>
<sequence length="777" mass="86761">MLCLSSYRFTQTTLLHNFSLKPSSSIFLHFSKKKQFPLKPLFFSVNPNSRTMSDSPPTPPPPRSAFAVLMANSKKKTTSSPKKRKTPDVETSSKSPVVNQDSVLKPIKDTHLVNESKSEEVVVKKRNQDSILKPIEDTHLVNESKSEECVVKKRKMISPDESIMEIKKKAANFDPKKAVYWGNGQRVPFMFVVKAFDAISKESGRIVITEIVTNMLRTVIETTPEDLLPVVYLAANKIAAAHDGMELGIGDASIIKALAEACGAKEAHIKKQYKELGDLGLVAKTSRSSQPLMHKPEALTVAKVFDTFRIIAKESGKDSQEKKKNYIKSLLVAATDCEPQYLIRLLQTKLRIGLAEQTLLVAIAHAFVYSDKHSSPPAGVDSPLEEAAKIVKQVFSVIPVYEKIVPALLADGVWKLSETCGFSPGVPVGPMLAKPTKGIHYMEDGSVEIYSRNAERNTGKFPDVVTAISRLKKSSATSFVLDCELVAYDREKQKILPFQVLTTRARKNVVISEIKVNVCIYAFDILYLNGQPLLQEQLNVRREHLYKSFEEEPGYFQFATAVASNDLEEITKFLEDAVNGSCEGLIIKTLTKDATYEPSKRSNNWLKLKKDYMESIGDSLDLVPIGAFHGRGKRTGVYGAFLLACYDSNNEEFQSICKIGTGFSEVELEERSSSLRSKVIPKPKSYYRYAETINPDVWFEPTEVWEVKAADLTISPVHRAAQGIVDPEKGISLRFPRLSRVREDKKPEEASSADMVADMYNAQKHNQKSNQDDNDED</sequence>
<keyword evidence="21" id="KW-1185">Reference proteome</keyword>
<dbReference type="InterPro" id="IPR012309">
    <property type="entry name" value="DNA_ligase_ATP-dep_C"/>
</dbReference>
<dbReference type="GO" id="GO:0006273">
    <property type="term" value="P:lagging strand elongation"/>
    <property type="evidence" value="ECO:0007669"/>
    <property type="project" value="TreeGrafter"/>
</dbReference>
<dbReference type="Gene3D" id="3.30.1490.70">
    <property type="match status" value="1"/>
</dbReference>
<dbReference type="Proteomes" id="UP001234989">
    <property type="component" value="Chromosome 11"/>
</dbReference>
<dbReference type="Pfam" id="PF04675">
    <property type="entry name" value="DNA_ligase_A_N"/>
    <property type="match status" value="1"/>
</dbReference>
<keyword evidence="7" id="KW-0547">Nucleotide-binding</keyword>
<dbReference type="CDD" id="cd07900">
    <property type="entry name" value="Adenylation_DNA_ligase_I_Euk"/>
    <property type="match status" value="1"/>
</dbReference>
<dbReference type="FunFam" id="1.10.3260.10:FF:000001">
    <property type="entry name" value="DNA ligase"/>
    <property type="match status" value="1"/>
</dbReference>
<feature type="region of interest" description="Disordered" evidence="18">
    <location>
        <begin position="741"/>
        <end position="777"/>
    </location>
</feature>
<dbReference type="Gene3D" id="2.40.50.140">
    <property type="entry name" value="Nucleic acid-binding proteins"/>
    <property type="match status" value="1"/>
</dbReference>
<comment type="catalytic activity">
    <reaction evidence="14">
        <text>ATP + (deoxyribonucleotide)n-3'-hydroxyl + 5'-phospho-(deoxyribonucleotide)m = (deoxyribonucleotide)n+m + AMP + diphosphate.</text>
        <dbReference type="EC" id="6.5.1.1"/>
    </reaction>
</comment>
<keyword evidence="11" id="KW-0234">DNA repair</keyword>
<protein>
    <recommendedName>
        <fullName evidence="15">DNA ligase 1</fullName>
        <ecNumber evidence="3">6.5.1.1</ecNumber>
    </recommendedName>
    <alternativeName>
        <fullName evidence="16">DNA ligase I</fullName>
    </alternativeName>
</protein>